<evidence type="ECO:0000313" key="1">
    <source>
        <dbReference type="EMBL" id="KAI0036337.1"/>
    </source>
</evidence>
<comment type="caution">
    <text evidence="1">The sequence shown here is derived from an EMBL/GenBank/DDBJ whole genome shotgun (WGS) entry which is preliminary data.</text>
</comment>
<dbReference type="EMBL" id="MU273472">
    <property type="protein sequence ID" value="KAI0036337.1"/>
    <property type="molecule type" value="Genomic_DNA"/>
</dbReference>
<sequence>DAEDGKNWVRLHSKGFSFIVKKKVAVRSAMLKDTLSSNAHASYASSDLGRRPIVTETVVEYLAYKTTYENAEAKEKIPDFYERIPPEIALELCV</sequence>
<feature type="non-terminal residue" evidence="1">
    <location>
        <position position="94"/>
    </location>
</feature>
<keyword evidence="2" id="KW-1185">Reference proteome</keyword>
<dbReference type="Proteomes" id="UP000814128">
    <property type="component" value="Unassembled WGS sequence"/>
</dbReference>
<evidence type="ECO:0000313" key="2">
    <source>
        <dbReference type="Proteomes" id="UP000814128"/>
    </source>
</evidence>
<protein>
    <submittedName>
        <fullName evidence="1">Uncharacterized protein</fullName>
    </submittedName>
</protein>
<reference evidence="1" key="2">
    <citation type="journal article" date="2022" name="New Phytol.">
        <title>Evolutionary transition to the ectomycorrhizal habit in the genomes of a hyperdiverse lineage of mushroom-forming fungi.</title>
        <authorList>
            <person name="Looney B."/>
            <person name="Miyauchi S."/>
            <person name="Morin E."/>
            <person name="Drula E."/>
            <person name="Courty P.E."/>
            <person name="Kohler A."/>
            <person name="Kuo A."/>
            <person name="LaButti K."/>
            <person name="Pangilinan J."/>
            <person name="Lipzen A."/>
            <person name="Riley R."/>
            <person name="Andreopoulos W."/>
            <person name="He G."/>
            <person name="Johnson J."/>
            <person name="Nolan M."/>
            <person name="Tritt A."/>
            <person name="Barry K.W."/>
            <person name="Grigoriev I.V."/>
            <person name="Nagy L.G."/>
            <person name="Hibbett D."/>
            <person name="Henrissat B."/>
            <person name="Matheny P.B."/>
            <person name="Labbe J."/>
            <person name="Martin F.M."/>
        </authorList>
    </citation>
    <scope>NUCLEOTIDE SEQUENCE</scope>
    <source>
        <strain evidence="1">EC-137</strain>
    </source>
</reference>
<feature type="non-terminal residue" evidence="1">
    <location>
        <position position="1"/>
    </location>
</feature>
<reference evidence="1" key="1">
    <citation type="submission" date="2021-02" db="EMBL/GenBank/DDBJ databases">
        <authorList>
            <consortium name="DOE Joint Genome Institute"/>
            <person name="Ahrendt S."/>
            <person name="Looney B.P."/>
            <person name="Miyauchi S."/>
            <person name="Morin E."/>
            <person name="Drula E."/>
            <person name="Courty P.E."/>
            <person name="Chicoki N."/>
            <person name="Fauchery L."/>
            <person name="Kohler A."/>
            <person name="Kuo A."/>
            <person name="Labutti K."/>
            <person name="Pangilinan J."/>
            <person name="Lipzen A."/>
            <person name="Riley R."/>
            <person name="Andreopoulos W."/>
            <person name="He G."/>
            <person name="Johnson J."/>
            <person name="Barry K.W."/>
            <person name="Grigoriev I.V."/>
            <person name="Nagy L."/>
            <person name="Hibbett D."/>
            <person name="Henrissat B."/>
            <person name="Matheny P.B."/>
            <person name="Labbe J."/>
            <person name="Martin F."/>
        </authorList>
    </citation>
    <scope>NUCLEOTIDE SEQUENCE</scope>
    <source>
        <strain evidence="1">EC-137</strain>
    </source>
</reference>
<gene>
    <name evidence="1" type="ORF">K488DRAFT_15375</name>
</gene>
<name>A0ACB8QXP0_9AGAM</name>
<organism evidence="1 2">
    <name type="scientific">Vararia minispora EC-137</name>
    <dbReference type="NCBI Taxonomy" id="1314806"/>
    <lineage>
        <taxon>Eukaryota</taxon>
        <taxon>Fungi</taxon>
        <taxon>Dikarya</taxon>
        <taxon>Basidiomycota</taxon>
        <taxon>Agaricomycotina</taxon>
        <taxon>Agaricomycetes</taxon>
        <taxon>Russulales</taxon>
        <taxon>Lachnocladiaceae</taxon>
        <taxon>Vararia</taxon>
    </lineage>
</organism>
<proteinExistence type="predicted"/>
<accession>A0ACB8QXP0</accession>